<dbReference type="OrthoDB" id="546434at2759"/>
<feature type="region of interest" description="Disordered" evidence="3">
    <location>
        <begin position="232"/>
        <end position="299"/>
    </location>
</feature>
<dbReference type="InterPro" id="IPR036964">
    <property type="entry name" value="RASGEF_cat_dom_sf"/>
</dbReference>
<dbReference type="InterPro" id="IPR019804">
    <property type="entry name" value="Ras_G-nucl-exch_fac_CS"/>
</dbReference>
<evidence type="ECO:0000313" key="6">
    <source>
        <dbReference type="EMBL" id="OAQ57676.2"/>
    </source>
</evidence>
<dbReference type="Gene3D" id="1.10.840.10">
    <property type="entry name" value="Ras guanine-nucleotide exchange factors catalytic domain"/>
    <property type="match status" value="1"/>
</dbReference>
<dbReference type="AlphaFoldDB" id="A0A179EWX1"/>
<dbReference type="GO" id="GO:0007265">
    <property type="term" value="P:Ras protein signal transduction"/>
    <property type="evidence" value="ECO:0007669"/>
    <property type="project" value="TreeGrafter"/>
</dbReference>
<dbReference type="GeneID" id="28854083"/>
<dbReference type="SMART" id="SM00147">
    <property type="entry name" value="RasGEF"/>
    <property type="match status" value="1"/>
</dbReference>
<evidence type="ECO:0000256" key="2">
    <source>
        <dbReference type="PROSITE-ProRule" id="PRU00168"/>
    </source>
</evidence>
<reference evidence="6 7" key="1">
    <citation type="journal article" date="2016" name="PLoS Pathog.">
        <title>Biosynthesis of antibiotic leucinostatins in bio-control fungus Purpureocillium lilacinum and their inhibition on phytophthora revealed by genome mining.</title>
        <authorList>
            <person name="Wang G."/>
            <person name="Liu Z."/>
            <person name="Lin R."/>
            <person name="Li E."/>
            <person name="Mao Z."/>
            <person name="Ling J."/>
            <person name="Yang Y."/>
            <person name="Yin W.B."/>
            <person name="Xie B."/>
        </authorList>
    </citation>
    <scope>NUCLEOTIDE SEQUENCE [LARGE SCALE GENOMIC DNA]</scope>
    <source>
        <strain evidence="6">170</strain>
    </source>
</reference>
<dbReference type="InterPro" id="IPR036028">
    <property type="entry name" value="SH3-like_dom_sf"/>
</dbReference>
<feature type="compositionally biased region" description="Low complexity" evidence="3">
    <location>
        <begin position="360"/>
        <end position="371"/>
    </location>
</feature>
<dbReference type="PROSITE" id="PS00720">
    <property type="entry name" value="RASGEF"/>
    <property type="match status" value="1"/>
</dbReference>
<dbReference type="EMBL" id="LSBJ02000020">
    <property type="protein sequence ID" value="OAQ57676.2"/>
    <property type="molecule type" value="Genomic_DNA"/>
</dbReference>
<dbReference type="PROSITE" id="PS50212">
    <property type="entry name" value="RASGEF_NTER"/>
    <property type="match status" value="1"/>
</dbReference>
<dbReference type="InterPro" id="IPR023578">
    <property type="entry name" value="Ras_GEF_dom_sf"/>
</dbReference>
<dbReference type="PROSITE" id="PS50009">
    <property type="entry name" value="RASGEF_CAT"/>
    <property type="match status" value="1"/>
</dbReference>
<feature type="domain" description="Ras-GEF" evidence="4">
    <location>
        <begin position="601"/>
        <end position="852"/>
    </location>
</feature>
<feature type="region of interest" description="Disordered" evidence="3">
    <location>
        <begin position="347"/>
        <end position="386"/>
    </location>
</feature>
<dbReference type="SUPFAM" id="SSF48366">
    <property type="entry name" value="Ras GEF"/>
    <property type="match status" value="1"/>
</dbReference>
<evidence type="ECO:0000259" key="4">
    <source>
        <dbReference type="PROSITE" id="PS50009"/>
    </source>
</evidence>
<sequence length="858" mass="95767">MVHTVHTNGWTDGTLLASGARGWIPTNYCQAYEPDDMRSLLEALLDLWHLLRSTSFNDRETFRNQEFTRGIIAGVRFLLERTGCLGRESIILQRSDGLRKSRKSLLSELSSLLRIGNRLQEIHNDGLYPPDVENAVDEMILRAFKTVTKGARFVDVLEEDRLARESASGTIIAPIACVRAAEECLVETKAAIERVGDFELVLDGFFLVNDLDTLHIAERKVTTAIAERSDMDRGATESFHGCEPSIGEPAPPILNKIEKPLPTIPSRTVPVQDGGQQSGSPVSSQPLSTNNNTASSVETSAISVTSELLPQLPPPKLTPSLNASKRDAANDSLVIEQDQLASRFNNPALCDVRSSGTNPTSLRSQSQTSSLVPSPGHSVPPGNYHSMTDLCVRDRRPQTDEQDTAEARLLKKTYTRELVFNDEGLVMGGSLLALVERLTTHRSTTDATFGFTFLLTFRLFCTPIKLAQALIDRFDYTSQFPDEARLVRLRVYDAFKDWLEFHWRDPGDRLALELIIPFAKLKLTSVLPSAGEGLWELAKGVSDSRSFVLGHVSSMEKSNRASAKHNPTGTEFPQPMISKSQRRLLTSFRSGANGPTILDFNPLELARQLTIKQIGIFSSIMPDELLASQWTKNGGIDAPNVKAISALSTDLSNLVADTILHYPKIKTRAAVMKQWIKVAHHCLELHNYDGLVAIICSLSSSSISRLRKTWDAVSAKWKEILCHLQEIVEPANNYKVLRIRLRDHVPPCIPFLGMYLSDLIFVNIGNPATRQMSTGVDSDAKGSAGLTVVNFDKHRRTAKIVGELQRFQVPYRLMEIHDLQVWISAQIRRVHERTQDNVHITYYRRSLFLEPRIIEPPW</sequence>
<dbReference type="Proteomes" id="UP000078397">
    <property type="component" value="Unassembled WGS sequence"/>
</dbReference>
<evidence type="ECO:0000259" key="5">
    <source>
        <dbReference type="PROSITE" id="PS50212"/>
    </source>
</evidence>
<feature type="compositionally biased region" description="Low complexity" evidence="3">
    <location>
        <begin position="269"/>
        <end position="286"/>
    </location>
</feature>
<dbReference type="InterPro" id="IPR000651">
    <property type="entry name" value="Ras-like_Gua-exchang_fac_N"/>
</dbReference>
<dbReference type="GO" id="GO:0005085">
    <property type="term" value="F:guanyl-nucleotide exchange factor activity"/>
    <property type="evidence" value="ECO:0007669"/>
    <property type="project" value="UniProtKB-KW"/>
</dbReference>
<dbReference type="PANTHER" id="PTHR23113:SF354">
    <property type="entry name" value="BUD SITE SELECTION PROTEIN 5"/>
    <property type="match status" value="1"/>
</dbReference>
<dbReference type="KEGG" id="pchm:VFPPC_12097"/>
<organism evidence="6 7">
    <name type="scientific">Pochonia chlamydosporia 170</name>
    <dbReference type="NCBI Taxonomy" id="1380566"/>
    <lineage>
        <taxon>Eukaryota</taxon>
        <taxon>Fungi</taxon>
        <taxon>Dikarya</taxon>
        <taxon>Ascomycota</taxon>
        <taxon>Pezizomycotina</taxon>
        <taxon>Sordariomycetes</taxon>
        <taxon>Hypocreomycetidae</taxon>
        <taxon>Hypocreales</taxon>
        <taxon>Clavicipitaceae</taxon>
        <taxon>Pochonia</taxon>
    </lineage>
</organism>
<evidence type="ECO:0000313" key="7">
    <source>
        <dbReference type="Proteomes" id="UP000078397"/>
    </source>
</evidence>
<feature type="compositionally biased region" description="Polar residues" evidence="3">
    <location>
        <begin position="287"/>
        <end position="299"/>
    </location>
</feature>
<dbReference type="STRING" id="1380566.A0A179EWX1"/>
<dbReference type="CDD" id="cd00155">
    <property type="entry name" value="RasGEF"/>
    <property type="match status" value="1"/>
</dbReference>
<evidence type="ECO:0000256" key="3">
    <source>
        <dbReference type="SAM" id="MobiDB-lite"/>
    </source>
</evidence>
<dbReference type="RefSeq" id="XP_018135972.2">
    <property type="nucleotide sequence ID" value="XM_018290089.2"/>
</dbReference>
<dbReference type="InterPro" id="IPR008937">
    <property type="entry name" value="Ras-like_GEF"/>
</dbReference>
<keyword evidence="7" id="KW-1185">Reference proteome</keyword>
<dbReference type="SUPFAM" id="SSF50044">
    <property type="entry name" value="SH3-domain"/>
    <property type="match status" value="1"/>
</dbReference>
<dbReference type="Pfam" id="PF00617">
    <property type="entry name" value="RasGEF"/>
    <property type="match status" value="1"/>
</dbReference>
<evidence type="ECO:0000256" key="1">
    <source>
        <dbReference type="ARBA" id="ARBA00022658"/>
    </source>
</evidence>
<proteinExistence type="predicted"/>
<dbReference type="Gene3D" id="1.20.870.10">
    <property type="entry name" value="Son of sevenless (SoS) protein Chain: S domain 1"/>
    <property type="match status" value="1"/>
</dbReference>
<dbReference type="GO" id="GO:0005886">
    <property type="term" value="C:plasma membrane"/>
    <property type="evidence" value="ECO:0007669"/>
    <property type="project" value="TreeGrafter"/>
</dbReference>
<protein>
    <submittedName>
        <fullName evidence="6">Ras guanine-nucleotide exchange protein</fullName>
    </submittedName>
</protein>
<feature type="domain" description="N-terminal Ras-GEF" evidence="5">
    <location>
        <begin position="422"/>
        <end position="542"/>
    </location>
</feature>
<gene>
    <name evidence="6" type="ORF">VFPPC_12097</name>
</gene>
<dbReference type="CDD" id="cd06224">
    <property type="entry name" value="REM"/>
    <property type="match status" value="1"/>
</dbReference>
<comment type="caution">
    <text evidence="6">The sequence shown here is derived from an EMBL/GenBank/DDBJ whole genome shotgun (WGS) entry which is preliminary data.</text>
</comment>
<keyword evidence="1 2" id="KW-0344">Guanine-nucleotide releasing factor</keyword>
<dbReference type="PANTHER" id="PTHR23113">
    <property type="entry name" value="GUANINE NUCLEOTIDE EXCHANGE FACTOR"/>
    <property type="match status" value="1"/>
</dbReference>
<name>A0A179EWX1_METCM</name>
<dbReference type="InterPro" id="IPR001895">
    <property type="entry name" value="RASGEF_cat_dom"/>
</dbReference>
<accession>A0A179EWX1</accession>
<dbReference type="SMART" id="SM00229">
    <property type="entry name" value="RasGEFN"/>
    <property type="match status" value="1"/>
</dbReference>
<dbReference type="Pfam" id="PF00618">
    <property type="entry name" value="RasGEF_N"/>
    <property type="match status" value="1"/>
</dbReference>